<evidence type="ECO:0000256" key="2">
    <source>
        <dbReference type="ARBA" id="ARBA00022729"/>
    </source>
</evidence>
<evidence type="ECO:0000256" key="1">
    <source>
        <dbReference type="ARBA" id="ARBA00005791"/>
    </source>
</evidence>
<organism evidence="9 10">
    <name type="scientific">Kitasatospora herbaricolor</name>
    <dbReference type="NCBI Taxonomy" id="68217"/>
    <lineage>
        <taxon>Bacteria</taxon>
        <taxon>Bacillati</taxon>
        <taxon>Actinomycetota</taxon>
        <taxon>Actinomycetes</taxon>
        <taxon>Kitasatosporales</taxon>
        <taxon>Streptomycetaceae</taxon>
        <taxon>Kitasatospora</taxon>
    </lineage>
</organism>
<sequence length="315" mass="32355">MSKSPMSKSPKSGSTVRPAVPNPAGQRGATPGGAQQLPPQNPHRASLPTARERIQEAHRLEARSARTRRRIVVGAAIAAVLALAGGTALAISTAGGGAEDAPVAAGAPAKAAGSAGPLVVPANTSGPDGTVITYGKPDAAHTLQVFEDFRCPVCKTFEKAHGKAVQQLADDGTYKIEYHLAAFLDVNLGGRGSRAALAAAGAAANEGVDKFKQFHDVLYANQPEERVDGFGDVNRILALAEQVPGLKTEAFTKAVTEGTYAPWAAKVAEAFNSSGVTGTPTVKLDGKPVELADDSGRPLTADQLTTQLRQAAGAR</sequence>
<feature type="transmembrane region" description="Helical" evidence="7">
    <location>
        <begin position="71"/>
        <end position="91"/>
    </location>
</feature>
<evidence type="ECO:0000259" key="8">
    <source>
        <dbReference type="Pfam" id="PF13462"/>
    </source>
</evidence>
<dbReference type="Proteomes" id="UP001432014">
    <property type="component" value="Chromosome"/>
</dbReference>
<evidence type="ECO:0000256" key="3">
    <source>
        <dbReference type="ARBA" id="ARBA00023002"/>
    </source>
</evidence>
<evidence type="ECO:0000313" key="9">
    <source>
        <dbReference type="EMBL" id="WUS55292.1"/>
    </source>
</evidence>
<feature type="domain" description="Thioredoxin-like fold" evidence="8">
    <location>
        <begin position="130"/>
        <end position="290"/>
    </location>
</feature>
<keyword evidence="7" id="KW-0812">Transmembrane</keyword>
<evidence type="ECO:0000313" key="10">
    <source>
        <dbReference type="Proteomes" id="UP001432014"/>
    </source>
</evidence>
<evidence type="ECO:0000256" key="7">
    <source>
        <dbReference type="SAM" id="Phobius"/>
    </source>
</evidence>
<evidence type="ECO:0000256" key="4">
    <source>
        <dbReference type="ARBA" id="ARBA00023157"/>
    </source>
</evidence>
<dbReference type="InterPro" id="IPR012336">
    <property type="entry name" value="Thioredoxin-like_fold"/>
</dbReference>
<dbReference type="PANTHER" id="PTHR13887:SF14">
    <property type="entry name" value="DISULFIDE BOND FORMATION PROTEIN D"/>
    <property type="match status" value="1"/>
</dbReference>
<keyword evidence="4" id="KW-1015">Disulfide bond</keyword>
<dbReference type="InterPro" id="IPR036249">
    <property type="entry name" value="Thioredoxin-like_sf"/>
</dbReference>
<feature type="region of interest" description="Disordered" evidence="6">
    <location>
        <begin position="1"/>
        <end position="47"/>
    </location>
</feature>
<evidence type="ECO:0000256" key="5">
    <source>
        <dbReference type="ARBA" id="ARBA00023284"/>
    </source>
</evidence>
<name>A0ABZ1W390_9ACTN</name>
<keyword evidence="7" id="KW-0472">Membrane</keyword>
<keyword evidence="7" id="KW-1133">Transmembrane helix</keyword>
<keyword evidence="10" id="KW-1185">Reference proteome</keyword>
<evidence type="ECO:0000256" key="6">
    <source>
        <dbReference type="SAM" id="MobiDB-lite"/>
    </source>
</evidence>
<comment type="similarity">
    <text evidence="1">Belongs to the thioredoxin family. DsbA subfamily.</text>
</comment>
<gene>
    <name evidence="9" type="ORF">OG469_07035</name>
</gene>
<dbReference type="RefSeq" id="WP_329500082.1">
    <property type="nucleotide sequence ID" value="NZ_CP108460.1"/>
</dbReference>
<protein>
    <submittedName>
        <fullName evidence="9">DsbA family protein</fullName>
    </submittedName>
</protein>
<feature type="compositionally biased region" description="Low complexity" evidence="6">
    <location>
        <begin position="1"/>
        <end position="12"/>
    </location>
</feature>
<dbReference type="SUPFAM" id="SSF52833">
    <property type="entry name" value="Thioredoxin-like"/>
    <property type="match status" value="1"/>
</dbReference>
<dbReference type="Gene3D" id="3.40.30.10">
    <property type="entry name" value="Glutaredoxin"/>
    <property type="match status" value="1"/>
</dbReference>
<proteinExistence type="inferred from homology"/>
<keyword evidence="2" id="KW-0732">Signal</keyword>
<keyword evidence="5" id="KW-0676">Redox-active center</keyword>
<accession>A0ABZ1W390</accession>
<dbReference type="PANTHER" id="PTHR13887">
    <property type="entry name" value="GLUTATHIONE S-TRANSFERASE KAPPA"/>
    <property type="match status" value="1"/>
</dbReference>
<keyword evidence="3" id="KW-0560">Oxidoreductase</keyword>
<dbReference type="Pfam" id="PF13462">
    <property type="entry name" value="Thioredoxin_4"/>
    <property type="match status" value="1"/>
</dbReference>
<reference evidence="9 10" key="1">
    <citation type="submission" date="2022-10" db="EMBL/GenBank/DDBJ databases">
        <title>The complete genomes of actinobacterial strains from the NBC collection.</title>
        <authorList>
            <person name="Joergensen T.S."/>
            <person name="Alvarez Arevalo M."/>
            <person name="Sterndorff E.B."/>
            <person name="Faurdal D."/>
            <person name="Vuksanovic O."/>
            <person name="Mourched A.-S."/>
            <person name="Charusanti P."/>
            <person name="Shaw S."/>
            <person name="Blin K."/>
            <person name="Weber T."/>
        </authorList>
    </citation>
    <scope>NUCLEOTIDE SEQUENCE [LARGE SCALE GENOMIC DNA]</scope>
    <source>
        <strain evidence="9 10">NBC_01247</strain>
    </source>
</reference>
<dbReference type="EMBL" id="CP108482">
    <property type="protein sequence ID" value="WUS55292.1"/>
    <property type="molecule type" value="Genomic_DNA"/>
</dbReference>